<dbReference type="EMBL" id="OB800370">
    <property type="protein sequence ID" value="CAD7435477.1"/>
    <property type="molecule type" value="Genomic_DNA"/>
</dbReference>
<dbReference type="Pfam" id="PF00067">
    <property type="entry name" value="p450"/>
    <property type="match status" value="1"/>
</dbReference>
<keyword evidence="12" id="KW-0503">Monooxygenase</keyword>
<dbReference type="InterPro" id="IPR036396">
    <property type="entry name" value="Cyt_P450_sf"/>
</dbReference>
<keyword evidence="13" id="KW-0472">Membrane</keyword>
<dbReference type="GO" id="GO:0005789">
    <property type="term" value="C:endoplasmic reticulum membrane"/>
    <property type="evidence" value="ECO:0007669"/>
    <property type="project" value="UniProtKB-SubCell"/>
</dbReference>
<dbReference type="GO" id="GO:0004497">
    <property type="term" value="F:monooxygenase activity"/>
    <property type="evidence" value="ECO:0007669"/>
    <property type="project" value="UniProtKB-KW"/>
</dbReference>
<evidence type="ECO:0000256" key="4">
    <source>
        <dbReference type="ARBA" id="ARBA00004406"/>
    </source>
</evidence>
<gene>
    <name evidence="15" type="ORF">TMSB3V08_LOCUS12123</name>
</gene>
<comment type="cofactor">
    <cofactor evidence="1">
        <name>heme</name>
        <dbReference type="ChEBI" id="CHEBI:30413"/>
    </cofactor>
</comment>
<comment type="similarity">
    <text evidence="5">Belongs to the cytochrome P450 family.</text>
</comment>
<dbReference type="PANTHER" id="PTHR24291">
    <property type="entry name" value="CYTOCHROME P450 FAMILY 4"/>
    <property type="match status" value="1"/>
</dbReference>
<dbReference type="PANTHER" id="PTHR24291:SF189">
    <property type="entry name" value="CYTOCHROME P450 4C3-RELATED"/>
    <property type="match status" value="1"/>
</dbReference>
<dbReference type="InterPro" id="IPR002403">
    <property type="entry name" value="Cyt_P450_E_grp-IV"/>
</dbReference>
<evidence type="ECO:0000256" key="2">
    <source>
        <dbReference type="ARBA" id="ARBA00003690"/>
    </source>
</evidence>
<evidence type="ECO:0000256" key="14">
    <source>
        <dbReference type="SAM" id="MobiDB-lite"/>
    </source>
</evidence>
<evidence type="ECO:0000256" key="3">
    <source>
        <dbReference type="ARBA" id="ARBA00004174"/>
    </source>
</evidence>
<evidence type="ECO:0000256" key="13">
    <source>
        <dbReference type="ARBA" id="ARBA00023136"/>
    </source>
</evidence>
<dbReference type="SUPFAM" id="SSF48264">
    <property type="entry name" value="Cytochrome P450"/>
    <property type="match status" value="1"/>
</dbReference>
<dbReference type="AlphaFoldDB" id="A0A7R9ELE1"/>
<keyword evidence="9" id="KW-0492">Microsome</keyword>
<dbReference type="GO" id="GO:0005506">
    <property type="term" value="F:iron ion binding"/>
    <property type="evidence" value="ECO:0007669"/>
    <property type="project" value="InterPro"/>
</dbReference>
<comment type="subcellular location">
    <subcellularLocation>
        <location evidence="4">Endoplasmic reticulum membrane</location>
        <topology evidence="4">Peripheral membrane protein</topology>
    </subcellularLocation>
    <subcellularLocation>
        <location evidence="3">Microsome membrane</location>
        <topology evidence="3">Peripheral membrane protein</topology>
    </subcellularLocation>
</comment>
<feature type="compositionally biased region" description="Polar residues" evidence="14">
    <location>
        <begin position="107"/>
        <end position="128"/>
    </location>
</feature>
<evidence type="ECO:0000313" key="15">
    <source>
        <dbReference type="EMBL" id="CAD7435477.1"/>
    </source>
</evidence>
<dbReference type="GO" id="GO:0020037">
    <property type="term" value="F:heme binding"/>
    <property type="evidence" value="ECO:0007669"/>
    <property type="project" value="InterPro"/>
</dbReference>
<protein>
    <recommendedName>
        <fullName evidence="16">Cytochrome P450</fullName>
    </recommendedName>
</protein>
<dbReference type="PRINTS" id="PR00465">
    <property type="entry name" value="EP450IV"/>
</dbReference>
<dbReference type="Gene3D" id="1.10.630.10">
    <property type="entry name" value="Cytochrome P450"/>
    <property type="match status" value="1"/>
</dbReference>
<dbReference type="GO" id="GO:0016705">
    <property type="term" value="F:oxidoreductase activity, acting on paired donors, with incorporation or reduction of molecular oxygen"/>
    <property type="evidence" value="ECO:0007669"/>
    <property type="project" value="InterPro"/>
</dbReference>
<keyword evidence="6" id="KW-0349">Heme</keyword>
<evidence type="ECO:0000256" key="12">
    <source>
        <dbReference type="ARBA" id="ARBA00023033"/>
    </source>
</evidence>
<evidence type="ECO:0000256" key="5">
    <source>
        <dbReference type="ARBA" id="ARBA00010617"/>
    </source>
</evidence>
<keyword evidence="11" id="KW-0408">Iron</keyword>
<keyword evidence="7" id="KW-0479">Metal-binding</keyword>
<keyword evidence="8" id="KW-0256">Endoplasmic reticulum</keyword>
<evidence type="ECO:0000256" key="10">
    <source>
        <dbReference type="ARBA" id="ARBA00023002"/>
    </source>
</evidence>
<feature type="region of interest" description="Disordered" evidence="14">
    <location>
        <begin position="107"/>
        <end position="143"/>
    </location>
</feature>
<dbReference type="InterPro" id="IPR001128">
    <property type="entry name" value="Cyt_P450"/>
</dbReference>
<evidence type="ECO:0000256" key="1">
    <source>
        <dbReference type="ARBA" id="ARBA00001971"/>
    </source>
</evidence>
<name>A0A7R9ELE1_9NEOP</name>
<reference evidence="15" key="1">
    <citation type="submission" date="2020-11" db="EMBL/GenBank/DDBJ databases">
        <authorList>
            <person name="Tran Van P."/>
        </authorList>
    </citation>
    <scope>NUCLEOTIDE SEQUENCE</scope>
</reference>
<evidence type="ECO:0008006" key="16">
    <source>
        <dbReference type="Google" id="ProtNLM"/>
    </source>
</evidence>
<evidence type="ECO:0000256" key="6">
    <source>
        <dbReference type="ARBA" id="ARBA00022617"/>
    </source>
</evidence>
<sequence length="143" mass="16367">MKYLEMVIKETLRLFPSVPIFMRHIKEDVAIDGYTIPKGANITLAPIVMHRDPNLFPDPEIFNPERFSPENSLGRLPLPVYFLQRWSQELYRSEICHAGDEINGVQSAEELQTASGQYDQQNGRTRGGTSAEEYQRDEIKTAP</sequence>
<evidence type="ECO:0000256" key="7">
    <source>
        <dbReference type="ARBA" id="ARBA00022723"/>
    </source>
</evidence>
<proteinExistence type="inferred from homology"/>
<evidence type="ECO:0000256" key="11">
    <source>
        <dbReference type="ARBA" id="ARBA00023004"/>
    </source>
</evidence>
<feature type="compositionally biased region" description="Basic and acidic residues" evidence="14">
    <location>
        <begin position="133"/>
        <end position="143"/>
    </location>
</feature>
<evidence type="ECO:0000256" key="8">
    <source>
        <dbReference type="ARBA" id="ARBA00022824"/>
    </source>
</evidence>
<organism evidence="15">
    <name type="scientific">Timema monikensis</name>
    <dbReference type="NCBI Taxonomy" id="170555"/>
    <lineage>
        <taxon>Eukaryota</taxon>
        <taxon>Metazoa</taxon>
        <taxon>Ecdysozoa</taxon>
        <taxon>Arthropoda</taxon>
        <taxon>Hexapoda</taxon>
        <taxon>Insecta</taxon>
        <taxon>Pterygota</taxon>
        <taxon>Neoptera</taxon>
        <taxon>Polyneoptera</taxon>
        <taxon>Phasmatodea</taxon>
        <taxon>Timematodea</taxon>
        <taxon>Timematoidea</taxon>
        <taxon>Timematidae</taxon>
        <taxon>Timema</taxon>
    </lineage>
</organism>
<keyword evidence="10" id="KW-0560">Oxidoreductase</keyword>
<comment type="function">
    <text evidence="2">May be involved in the metabolism of insect hormones and in the breakdown of synthetic insecticides.</text>
</comment>
<evidence type="ECO:0000256" key="9">
    <source>
        <dbReference type="ARBA" id="ARBA00022848"/>
    </source>
</evidence>
<accession>A0A7R9ELE1</accession>
<dbReference type="InterPro" id="IPR050196">
    <property type="entry name" value="Cytochrome_P450_Monoox"/>
</dbReference>